<gene>
    <name evidence="2" type="ORF">ACFFGH_13215</name>
</gene>
<dbReference type="Proteomes" id="UP001589896">
    <property type="component" value="Unassembled WGS sequence"/>
</dbReference>
<dbReference type="RefSeq" id="WP_386668987.1">
    <property type="nucleotide sequence ID" value="NZ_JBHLTG010000003.1"/>
</dbReference>
<dbReference type="InterPro" id="IPR016152">
    <property type="entry name" value="PTrfase/Anion_transptr"/>
</dbReference>
<evidence type="ECO:0000313" key="3">
    <source>
        <dbReference type="Proteomes" id="UP001589896"/>
    </source>
</evidence>
<dbReference type="PROSITE" id="PS51094">
    <property type="entry name" value="PTS_EIIA_TYPE_2"/>
    <property type="match status" value="1"/>
</dbReference>
<evidence type="ECO:0000313" key="2">
    <source>
        <dbReference type="EMBL" id="MFC0678803.1"/>
    </source>
</evidence>
<dbReference type="CDD" id="cd00211">
    <property type="entry name" value="PTS_IIA_fru"/>
    <property type="match status" value="1"/>
</dbReference>
<dbReference type="PANTHER" id="PTHR47738:SF1">
    <property type="entry name" value="NITROGEN REGULATORY PROTEIN"/>
    <property type="match status" value="1"/>
</dbReference>
<dbReference type="SUPFAM" id="SSF55804">
    <property type="entry name" value="Phoshotransferase/anion transport protein"/>
    <property type="match status" value="1"/>
</dbReference>
<sequence length="163" mass="17417">MPMRDLLSAERVAILSDVAERGDVLDAAARLLSQPADASPTGMAETIASSLQARERLASTAIGHGVAIPHGRIATLEESRGAFLKLTTPVAFGASDGIPVDLVLALAVPEHYIQQHLQQLAELAEHFADADFRDRLRDAGDVESLRAILLEPRPARRSIGDPV</sequence>
<dbReference type="InterPro" id="IPR002178">
    <property type="entry name" value="PTS_EIIA_type-2_dom"/>
</dbReference>
<feature type="domain" description="PTS EIIA type-2" evidence="1">
    <location>
        <begin position="5"/>
        <end position="152"/>
    </location>
</feature>
<reference evidence="2 3" key="1">
    <citation type="submission" date="2024-09" db="EMBL/GenBank/DDBJ databases">
        <authorList>
            <person name="Sun Q."/>
            <person name="Mori K."/>
        </authorList>
    </citation>
    <scope>NUCLEOTIDE SEQUENCE [LARGE SCALE GENOMIC DNA]</scope>
    <source>
        <strain evidence="2 3">KCTC 23076</strain>
    </source>
</reference>
<comment type="caution">
    <text evidence="2">The sequence shown here is derived from an EMBL/GenBank/DDBJ whole genome shotgun (WGS) entry which is preliminary data.</text>
</comment>
<evidence type="ECO:0000259" key="1">
    <source>
        <dbReference type="PROSITE" id="PS51094"/>
    </source>
</evidence>
<keyword evidence="3" id="KW-1185">Reference proteome</keyword>
<dbReference type="Gene3D" id="3.40.930.10">
    <property type="entry name" value="Mannitol-specific EII, Chain A"/>
    <property type="match status" value="1"/>
</dbReference>
<organism evidence="2 3">
    <name type="scientific">Lysobacter korlensis</name>
    <dbReference type="NCBI Taxonomy" id="553636"/>
    <lineage>
        <taxon>Bacteria</taxon>
        <taxon>Pseudomonadati</taxon>
        <taxon>Pseudomonadota</taxon>
        <taxon>Gammaproteobacteria</taxon>
        <taxon>Lysobacterales</taxon>
        <taxon>Lysobacteraceae</taxon>
        <taxon>Lysobacter</taxon>
    </lineage>
</organism>
<proteinExistence type="predicted"/>
<dbReference type="EMBL" id="JBHLTG010000003">
    <property type="protein sequence ID" value="MFC0678803.1"/>
    <property type="molecule type" value="Genomic_DNA"/>
</dbReference>
<dbReference type="PROSITE" id="PS00372">
    <property type="entry name" value="PTS_EIIA_TYPE_2_HIS"/>
    <property type="match status" value="1"/>
</dbReference>
<dbReference type="PANTHER" id="PTHR47738">
    <property type="entry name" value="PTS SYSTEM FRUCTOSE-LIKE EIIA COMPONENT-RELATED"/>
    <property type="match status" value="1"/>
</dbReference>
<name>A0ABV6RS79_9GAMM</name>
<accession>A0ABV6RS79</accession>
<dbReference type="InterPro" id="IPR051541">
    <property type="entry name" value="PTS_SugarTrans_NitroReg"/>
</dbReference>
<keyword evidence="2" id="KW-0762">Sugar transport</keyword>
<keyword evidence="2" id="KW-0813">Transport</keyword>
<dbReference type="Pfam" id="PF00359">
    <property type="entry name" value="PTS_EIIA_2"/>
    <property type="match status" value="1"/>
</dbReference>
<protein>
    <submittedName>
        <fullName evidence="2">PTS sugar transporter subunit IIA</fullName>
    </submittedName>
</protein>